<dbReference type="EMBL" id="MT023007">
    <property type="protein sequence ID" value="QKO02071.1"/>
    <property type="molecule type" value="Genomic_RNA"/>
</dbReference>
<protein>
    <submittedName>
        <fullName evidence="2">Coat protein</fullName>
    </submittedName>
</protein>
<name>A0A7S5WLW4_9VIRU</name>
<keyword evidence="2" id="KW-0946">Virion</keyword>
<dbReference type="Proteomes" id="UP001244290">
    <property type="component" value="Segment"/>
</dbReference>
<feature type="compositionally biased region" description="Low complexity" evidence="1">
    <location>
        <begin position="762"/>
        <end position="776"/>
    </location>
</feature>
<dbReference type="InterPro" id="IPR008871">
    <property type="entry name" value="Totivirus_coat"/>
</dbReference>
<sequence>MAETPASQPRYHSPLTGSVAEPRGGAIADDQTYRRYRAALRIRAPDRGNYVHAVRSIFYEVGRRYGTGHDMLAPPPEAAMHIDASVPVNPAEAATFEGIARRFSNFSPQWEMMDLSAIAERLAMGVATASVFGQGLDSQALRAGQPIRVVALGTLDAPQTASTTSVFIPRTVDTVSNDHVFAVLCAAANGAGAAVTTDVLRLDANTNQPIVPAVAGAAFTTACVEGLRVIGANMESAGAGDVFAYAVTRGIHRCVSVVAHTDEGGIMRGLLRWDAFRVPYGGINSGLRHYPGLPPLASTSMTAVAAWVDAIALKTAAVVAHCDPLVPGAGGLFPTVFTAATEVAEPAGTPEGDVTDHEALSVARQLAADLGRFAPLYMRGLTQIFGLRSNSGVAELHFCTAAARYLDREGAQVDRHLRHKTVAPYFWVEPTSLIPHDFLGSAAEGADYGAKCTPNMGMRSQPLFEECRVLAQGATANHMTIAFKMRSARTSAFVAAYAADAATLGNFRLYQFDNESVVLPGDQGPTRGDVRAKHNAADPIPSYLWVRGQSCLPAPAEFMNTQSAYGSKVRLVRWTDDFDATRTDAPTPEDLSGTIDWAVTVPTGLTSGASNAANRAAKRARTRAATALAQVLQQMRGLGAAYSPVMEVSDVPPDFGAPREEFRSTDQNVYSANSGVGLRAGEGSGAGPAADHRGPPLGPTMHHMPVRGAPLPRGAIGAGGGGPQGPPPPPGGAAPPPGGPPGGPPPAAPPADPLPAPHQPPAEEGAAGEAPAAPQQ</sequence>
<accession>A0A7S5WLW4</accession>
<feature type="region of interest" description="Disordered" evidence="1">
    <location>
        <begin position="1"/>
        <end position="26"/>
    </location>
</feature>
<proteinExistence type="predicted"/>
<keyword evidence="3" id="KW-1185">Reference proteome</keyword>
<evidence type="ECO:0000256" key="1">
    <source>
        <dbReference type="SAM" id="MobiDB-lite"/>
    </source>
</evidence>
<feature type="compositionally biased region" description="Polar residues" evidence="1">
    <location>
        <begin position="665"/>
        <end position="674"/>
    </location>
</feature>
<feature type="compositionally biased region" description="Pro residues" evidence="1">
    <location>
        <begin position="724"/>
        <end position="760"/>
    </location>
</feature>
<organism evidence="2 3">
    <name type="scientific">Macrophomina phaseolina victorivirus 2</name>
    <dbReference type="NCBI Taxonomy" id="2741656"/>
    <lineage>
        <taxon>Viruses</taxon>
        <taxon>Riboviria</taxon>
        <taxon>Orthornavirae</taxon>
        <taxon>Duplornaviricota</taxon>
        <taxon>Chrymotiviricetes</taxon>
        <taxon>Ghabrivirales</taxon>
        <taxon>Alphatotivirineae</taxon>
        <taxon>Pseudototiviridae</taxon>
        <taxon>Victorivirus</taxon>
        <taxon>Victorivirus nijyushichi</taxon>
    </lineage>
</organism>
<evidence type="ECO:0000313" key="2">
    <source>
        <dbReference type="EMBL" id="QKO02071.1"/>
    </source>
</evidence>
<keyword evidence="2" id="KW-0167">Capsid protein</keyword>
<feature type="region of interest" description="Disordered" evidence="1">
    <location>
        <begin position="652"/>
        <end position="776"/>
    </location>
</feature>
<dbReference type="Pfam" id="PF05518">
    <property type="entry name" value="Totivirus_coat"/>
    <property type="match status" value="1"/>
</dbReference>
<evidence type="ECO:0000313" key="3">
    <source>
        <dbReference type="Proteomes" id="UP001244290"/>
    </source>
</evidence>
<dbReference type="GO" id="GO:0019028">
    <property type="term" value="C:viral capsid"/>
    <property type="evidence" value="ECO:0007669"/>
    <property type="project" value="UniProtKB-KW"/>
</dbReference>
<reference evidence="2" key="1">
    <citation type="journal article" date="2020" name="Virus Evol.">
        <title>Divergent RNA viruses in Macrophomina phaseolina exhibit potential as virocontrol agents.</title>
        <authorList>
            <person name="Wang J."/>
            <person name="Ni Y."/>
            <person name="Liu X."/>
            <person name="Zhao H."/>
            <person name="Xiao Y."/>
            <person name="Xiao X."/>
            <person name="Li S."/>
            <person name="Liu H."/>
        </authorList>
    </citation>
    <scope>NUCLEOTIDE SEQUENCE</scope>
    <source>
        <strain evidence="2">2012-022</strain>
    </source>
</reference>